<keyword evidence="2" id="KW-0472">Membrane</keyword>
<sequence>MIVFLFGCFASFSKRKKIIEYGVRPPVSTRRKKGLSCLYIFIFFKKFVIFLITAEARQKIVFLWMSCILQQKRGKKLNMGCPPSPQGVIKELKPPHIEEKIKEFVFFFIFIFFFNQIFVCLFGIGASVSTPKETISSNNWKVFVIYFLFMFEVGIVNLGERKYMNGKKREKEKNEKKDPKIFEKRKKMIEKGKKKIKKRKKKKKKKKKKKRKKRKKRI</sequence>
<feature type="transmembrane region" description="Helical" evidence="2">
    <location>
        <begin position="104"/>
        <end position="128"/>
    </location>
</feature>
<evidence type="ECO:0000256" key="2">
    <source>
        <dbReference type="SAM" id="Phobius"/>
    </source>
</evidence>
<dbReference type="Proteomes" id="UP000023152">
    <property type="component" value="Unassembled WGS sequence"/>
</dbReference>
<feature type="compositionally biased region" description="Basic residues" evidence="1">
    <location>
        <begin position="183"/>
        <end position="218"/>
    </location>
</feature>
<evidence type="ECO:0000313" key="3">
    <source>
        <dbReference type="EMBL" id="ETO11549.1"/>
    </source>
</evidence>
<organism evidence="3 4">
    <name type="scientific">Reticulomyxa filosa</name>
    <dbReference type="NCBI Taxonomy" id="46433"/>
    <lineage>
        <taxon>Eukaryota</taxon>
        <taxon>Sar</taxon>
        <taxon>Rhizaria</taxon>
        <taxon>Retaria</taxon>
        <taxon>Foraminifera</taxon>
        <taxon>Monothalamids</taxon>
        <taxon>Reticulomyxidae</taxon>
        <taxon>Reticulomyxa</taxon>
    </lineage>
</organism>
<gene>
    <name evidence="3" type="ORF">RFI_25827</name>
</gene>
<protein>
    <submittedName>
        <fullName evidence="3">Uncharacterized protein</fullName>
    </submittedName>
</protein>
<dbReference type="EMBL" id="ASPP01022349">
    <property type="protein sequence ID" value="ETO11549.1"/>
    <property type="molecule type" value="Genomic_DNA"/>
</dbReference>
<evidence type="ECO:0000313" key="4">
    <source>
        <dbReference type="Proteomes" id="UP000023152"/>
    </source>
</evidence>
<keyword evidence="4" id="KW-1185">Reference proteome</keyword>
<keyword evidence="2" id="KW-1133">Transmembrane helix</keyword>
<feature type="transmembrane region" description="Helical" evidence="2">
    <location>
        <begin position="140"/>
        <end position="159"/>
    </location>
</feature>
<dbReference type="AlphaFoldDB" id="X6MCF7"/>
<accession>X6MCF7</accession>
<keyword evidence="2" id="KW-0812">Transmembrane</keyword>
<comment type="caution">
    <text evidence="3">The sequence shown here is derived from an EMBL/GenBank/DDBJ whole genome shotgun (WGS) entry which is preliminary data.</text>
</comment>
<feature type="region of interest" description="Disordered" evidence="1">
    <location>
        <begin position="166"/>
        <end position="218"/>
    </location>
</feature>
<feature type="compositionally biased region" description="Basic and acidic residues" evidence="1">
    <location>
        <begin position="166"/>
        <end position="182"/>
    </location>
</feature>
<name>X6MCF7_RETFI</name>
<reference evidence="3 4" key="1">
    <citation type="journal article" date="2013" name="Curr. Biol.">
        <title>The Genome of the Foraminiferan Reticulomyxa filosa.</title>
        <authorList>
            <person name="Glockner G."/>
            <person name="Hulsmann N."/>
            <person name="Schleicher M."/>
            <person name="Noegel A.A."/>
            <person name="Eichinger L."/>
            <person name="Gallinger C."/>
            <person name="Pawlowski J."/>
            <person name="Sierra R."/>
            <person name="Euteneuer U."/>
            <person name="Pillet L."/>
            <person name="Moustafa A."/>
            <person name="Platzer M."/>
            <person name="Groth M."/>
            <person name="Szafranski K."/>
            <person name="Schliwa M."/>
        </authorList>
    </citation>
    <scope>NUCLEOTIDE SEQUENCE [LARGE SCALE GENOMIC DNA]</scope>
</reference>
<evidence type="ECO:0000256" key="1">
    <source>
        <dbReference type="SAM" id="MobiDB-lite"/>
    </source>
</evidence>
<proteinExistence type="predicted"/>